<dbReference type="InterPro" id="IPR017517">
    <property type="entry name" value="Maleyloyr_isom"/>
</dbReference>
<reference evidence="2 3" key="1">
    <citation type="journal article" date="2014" name="Nature">
        <title>An environmental bacterial taxon with a large and distinct metabolic repertoire.</title>
        <authorList>
            <person name="Wilson M.C."/>
            <person name="Mori T."/>
            <person name="Ruckert C."/>
            <person name="Uria A.R."/>
            <person name="Helf M.J."/>
            <person name="Takada K."/>
            <person name="Gernert C."/>
            <person name="Steffens U.A."/>
            <person name="Heycke N."/>
            <person name="Schmitt S."/>
            <person name="Rinke C."/>
            <person name="Helfrich E.J."/>
            <person name="Brachmann A.O."/>
            <person name="Gurgui C."/>
            <person name="Wakimoto T."/>
            <person name="Kracht M."/>
            <person name="Crusemann M."/>
            <person name="Hentschel U."/>
            <person name="Abe I."/>
            <person name="Matsunaga S."/>
            <person name="Kalinowski J."/>
            <person name="Takeyama H."/>
            <person name="Piel J."/>
        </authorList>
    </citation>
    <scope>NUCLEOTIDE SEQUENCE [LARGE SCALE GENOMIC DNA]</scope>
    <source>
        <strain evidence="3">TSY2</strain>
    </source>
</reference>
<name>W4M1Z8_9BACT</name>
<dbReference type="HOGENOM" id="CLU_978912_0_0_7"/>
<dbReference type="Proteomes" id="UP000019140">
    <property type="component" value="Unassembled WGS sequence"/>
</dbReference>
<dbReference type="AlphaFoldDB" id="W4M1Z8"/>
<dbReference type="InterPro" id="IPR024344">
    <property type="entry name" value="MDMPI_metal-binding"/>
</dbReference>
<accession>W4M1Z8</accession>
<gene>
    <name evidence="2" type="ORF">ETSY2_31450</name>
</gene>
<dbReference type="EMBL" id="AZHX01001336">
    <property type="protein sequence ID" value="ETX03976.1"/>
    <property type="molecule type" value="Genomic_DNA"/>
</dbReference>
<feature type="non-terminal residue" evidence="2">
    <location>
        <position position="264"/>
    </location>
</feature>
<evidence type="ECO:0000313" key="2">
    <source>
        <dbReference type="EMBL" id="ETX03976.1"/>
    </source>
</evidence>
<protein>
    <recommendedName>
        <fullName evidence="1">Mycothiol-dependent maleylpyruvate isomerase metal-binding domain-containing protein</fullName>
    </recommendedName>
</protein>
<dbReference type="Pfam" id="PF11716">
    <property type="entry name" value="MDMPI_N"/>
    <property type="match status" value="1"/>
</dbReference>
<sequence>MGSPADYLACIQTESERLKAYLRTLSPDARSWPSACGDWEIGDVVAHLTAGGRFFAQSVTNGLQGDVTPLGGRSAAGSANAAQAAEMIANTARTIRQQAGDQLFDQFEASNDHLNAVFAGIGPDAWDTPCYHPWGIIPARNFLNLRIQELTLHGWDMRSPREPDWQLSPAGLPALMELVDTSATSGFLGWAFRPGEKLASPLRYRFEVTGPVSSQRDIVLDGETARLEVAGDAPATATFRCDTATYVMLMFGRLRPEAAMAGSI</sequence>
<dbReference type="InterPro" id="IPR034660">
    <property type="entry name" value="DinB/YfiT-like"/>
</dbReference>
<proteinExistence type="predicted"/>
<dbReference type="NCBIfam" id="TIGR03083">
    <property type="entry name" value="maleylpyruvate isomerase family mycothiol-dependent enzyme"/>
    <property type="match status" value="1"/>
</dbReference>
<keyword evidence="3" id="KW-1185">Reference proteome</keyword>
<comment type="caution">
    <text evidence="2">The sequence shown here is derived from an EMBL/GenBank/DDBJ whole genome shotgun (WGS) entry which is preliminary data.</text>
</comment>
<evidence type="ECO:0000259" key="1">
    <source>
        <dbReference type="Pfam" id="PF11716"/>
    </source>
</evidence>
<dbReference type="GO" id="GO:0046872">
    <property type="term" value="F:metal ion binding"/>
    <property type="evidence" value="ECO:0007669"/>
    <property type="project" value="InterPro"/>
</dbReference>
<feature type="domain" description="Mycothiol-dependent maleylpyruvate isomerase metal-binding" evidence="1">
    <location>
        <begin position="13"/>
        <end position="157"/>
    </location>
</feature>
<dbReference type="Gene3D" id="1.20.120.450">
    <property type="entry name" value="dinb family like domain"/>
    <property type="match status" value="1"/>
</dbReference>
<evidence type="ECO:0000313" key="3">
    <source>
        <dbReference type="Proteomes" id="UP000019140"/>
    </source>
</evidence>
<dbReference type="SUPFAM" id="SSF109854">
    <property type="entry name" value="DinB/YfiT-like putative metalloenzymes"/>
    <property type="match status" value="1"/>
</dbReference>
<organism evidence="2 3">
    <name type="scientific">Candidatus Entotheonella gemina</name>
    <dbReference type="NCBI Taxonomy" id="1429439"/>
    <lineage>
        <taxon>Bacteria</taxon>
        <taxon>Pseudomonadati</taxon>
        <taxon>Nitrospinota/Tectimicrobiota group</taxon>
        <taxon>Candidatus Tectimicrobiota</taxon>
        <taxon>Candidatus Entotheonellia</taxon>
        <taxon>Candidatus Entotheonellales</taxon>
        <taxon>Candidatus Entotheonellaceae</taxon>
        <taxon>Candidatus Entotheonella</taxon>
    </lineage>
</organism>